<evidence type="ECO:0000313" key="1">
    <source>
        <dbReference type="EMBL" id="KAG8635721.1"/>
    </source>
</evidence>
<keyword evidence="2" id="KW-1185">Reference proteome</keyword>
<comment type="caution">
    <text evidence="1">The sequence shown here is derived from an EMBL/GenBank/DDBJ whole genome shotgun (WGS) entry which is preliminary data.</text>
</comment>
<accession>A0ACB7G729</accession>
<evidence type="ECO:0000313" key="2">
    <source>
        <dbReference type="Proteomes" id="UP000091857"/>
    </source>
</evidence>
<name>A0ACB7G729_MANES</name>
<organism evidence="1 2">
    <name type="scientific">Manihot esculenta</name>
    <name type="common">Cassava</name>
    <name type="synonym">Jatropha manihot</name>
    <dbReference type="NCBI Taxonomy" id="3983"/>
    <lineage>
        <taxon>Eukaryota</taxon>
        <taxon>Viridiplantae</taxon>
        <taxon>Streptophyta</taxon>
        <taxon>Embryophyta</taxon>
        <taxon>Tracheophyta</taxon>
        <taxon>Spermatophyta</taxon>
        <taxon>Magnoliopsida</taxon>
        <taxon>eudicotyledons</taxon>
        <taxon>Gunneridae</taxon>
        <taxon>Pentapetalae</taxon>
        <taxon>rosids</taxon>
        <taxon>fabids</taxon>
        <taxon>Malpighiales</taxon>
        <taxon>Euphorbiaceae</taxon>
        <taxon>Crotonoideae</taxon>
        <taxon>Manihoteae</taxon>
        <taxon>Manihot</taxon>
    </lineage>
</organism>
<reference evidence="2" key="1">
    <citation type="journal article" date="2016" name="Nat. Biotechnol.">
        <title>Sequencing wild and cultivated cassava and related species reveals extensive interspecific hybridization and genetic diversity.</title>
        <authorList>
            <person name="Bredeson J.V."/>
            <person name="Lyons J.B."/>
            <person name="Prochnik S.E."/>
            <person name="Wu G.A."/>
            <person name="Ha C.M."/>
            <person name="Edsinger-Gonzales E."/>
            <person name="Grimwood J."/>
            <person name="Schmutz J."/>
            <person name="Rabbi I.Y."/>
            <person name="Egesi C."/>
            <person name="Nauluvula P."/>
            <person name="Lebot V."/>
            <person name="Ndunguru J."/>
            <person name="Mkamilo G."/>
            <person name="Bart R.S."/>
            <person name="Setter T.L."/>
            <person name="Gleadow R.M."/>
            <person name="Kulakow P."/>
            <person name="Ferguson M.E."/>
            <person name="Rounsley S."/>
            <person name="Rokhsar D.S."/>
        </authorList>
    </citation>
    <scope>NUCLEOTIDE SEQUENCE [LARGE SCALE GENOMIC DNA]</scope>
    <source>
        <strain evidence="2">cv. AM560-2</strain>
    </source>
</reference>
<dbReference type="Proteomes" id="UP000091857">
    <property type="component" value="Chromosome 16"/>
</dbReference>
<protein>
    <submittedName>
        <fullName evidence="1">Uncharacterized protein</fullName>
    </submittedName>
</protein>
<gene>
    <name evidence="1" type="ORF">MANES_16G057700v8</name>
</gene>
<dbReference type="EMBL" id="CM004402">
    <property type="protein sequence ID" value="KAG8635721.1"/>
    <property type="molecule type" value="Genomic_DNA"/>
</dbReference>
<proteinExistence type="predicted"/>
<sequence length="730" mass="82925">MLRSLRSRRRPRYGVHVCAVISALLLLLSVSLLHTRLSSSHHQGRYHHHRYYPLHSRNGSDSADIIHQNTLLSDSDDNSNDDVVDKIDEHDTFEDQNDTTGFRIDDEELSGGDLENGQTQIKRKISTSGYYMDHITGSIRRAPNKRSIDDWDDYNSFSVGFNVEDQSKAAFGSDDIPIDEEVRRKVIEVRGIEDALLLKVGKRSSPLREGWGDWFDKKSDFLRRDRMFKSNLEVLNPMNNPILQDPDGVGVTGLTRGDKAVQKLLFNEFKKTPFLVKKPLRVLRINPEDKVEENGGVIGIRKPGDNGGDKGGESDFKNGGGIKIAERRMFFDNVSTGSRNERVNDVVENLISGGNMNLLNDDKRSTVIQGSSSNNRSSAENIKEPNGNRNSTTNDNSSDEKLRQMENREPKSHRKSEESSYIFADGKRWGYFPGLLPHLSFSDFMDSFFSIGKCDMRVFMVWNSPPWMYTVRHQRGLESLLLHHREACVVVLSETIELDFFAGSFVKDGYKVAVAMPNLDELLKDTPTHVFADVWHEWKGTKFYPTHYSELVRLAALYKYGGIYLDSDIIVLNPFPALNNTVGQENQLIGSSLNGAVMAFRKNSLFIMECLKEFYTTYDDTQLRWNGADLLTRVARRFLNRKDKSSTQLELTVQPSYIFFPIGSQDIASYFARPKAETEKGTQDASFNKILRESLTFHFWSSSTSALIPEPGSLVAQLLDHTCIRCFDVL</sequence>